<evidence type="ECO:0000256" key="3">
    <source>
        <dbReference type="ARBA" id="ARBA00010290"/>
    </source>
</evidence>
<keyword evidence="13 18" id="KW-0342">GTP-binding</keyword>
<dbReference type="GO" id="GO:0007274">
    <property type="term" value="P:neuromuscular synaptic transmission"/>
    <property type="evidence" value="ECO:0007669"/>
    <property type="project" value="TreeGrafter"/>
</dbReference>
<comment type="caution">
    <text evidence="22">The sequence shown here is derived from an EMBL/GenBank/DDBJ whole genome shotgun (WGS) entry which is preliminary data.</text>
</comment>
<evidence type="ECO:0000256" key="17">
    <source>
        <dbReference type="ARBA" id="ARBA00023288"/>
    </source>
</evidence>
<feature type="transmembrane region" description="Helical" evidence="21">
    <location>
        <begin position="456"/>
        <end position="482"/>
    </location>
</feature>
<evidence type="ECO:0000256" key="11">
    <source>
        <dbReference type="ARBA" id="ARBA00023053"/>
    </source>
</evidence>
<evidence type="ECO:0000256" key="7">
    <source>
        <dbReference type="ARBA" id="ARBA00022741"/>
    </source>
</evidence>
<feature type="transmembrane region" description="Helical" evidence="21">
    <location>
        <begin position="325"/>
        <end position="343"/>
    </location>
</feature>
<feature type="binding site" evidence="18">
    <location>
        <begin position="24"/>
        <end position="31"/>
    </location>
    <ligand>
        <name>GTP</name>
        <dbReference type="ChEBI" id="CHEBI:37565"/>
    </ligand>
</feature>
<evidence type="ECO:0000256" key="5">
    <source>
        <dbReference type="ARBA" id="ARBA00022692"/>
    </source>
</evidence>
<dbReference type="GO" id="GO:0005307">
    <property type="term" value="F:choline:sodium symporter activity"/>
    <property type="evidence" value="ECO:0007669"/>
    <property type="project" value="TreeGrafter"/>
</dbReference>
<evidence type="ECO:0000256" key="8">
    <source>
        <dbReference type="ARBA" id="ARBA00022847"/>
    </source>
</evidence>
<feature type="transmembrane region" description="Helical" evidence="21">
    <location>
        <begin position="407"/>
        <end position="436"/>
    </location>
</feature>
<dbReference type="PROSITE" id="PS50283">
    <property type="entry name" value="NA_SOLUT_SYMP_3"/>
    <property type="match status" value="2"/>
</dbReference>
<dbReference type="GO" id="GO:0046872">
    <property type="term" value="F:metal ion binding"/>
    <property type="evidence" value="ECO:0007669"/>
    <property type="project" value="UniProtKB-KW"/>
</dbReference>
<feature type="transmembrane region" description="Helical" evidence="21">
    <location>
        <begin position="193"/>
        <end position="213"/>
    </location>
</feature>
<evidence type="ECO:0000256" key="20">
    <source>
        <dbReference type="RuleBase" id="RU362091"/>
    </source>
</evidence>
<dbReference type="GO" id="GO:0007271">
    <property type="term" value="P:synaptic transmission, cholinergic"/>
    <property type="evidence" value="ECO:0007669"/>
    <property type="project" value="TreeGrafter"/>
</dbReference>
<evidence type="ECO:0000256" key="13">
    <source>
        <dbReference type="ARBA" id="ARBA00023134"/>
    </source>
</evidence>
<name>A0A3N0Y8R4_ANAGA</name>
<evidence type="ECO:0000256" key="4">
    <source>
        <dbReference type="ARBA" id="ARBA00022448"/>
    </source>
</evidence>
<evidence type="ECO:0000256" key="15">
    <source>
        <dbReference type="ARBA" id="ARBA00023180"/>
    </source>
</evidence>
<dbReference type="CDD" id="cd04157">
    <property type="entry name" value="Arl6"/>
    <property type="match status" value="1"/>
</dbReference>
<reference evidence="22 23" key="1">
    <citation type="submission" date="2018-10" db="EMBL/GenBank/DDBJ databases">
        <title>Genome assembly for a Yunnan-Guizhou Plateau 3E fish, Anabarilius grahami (Regan), and its evolutionary and genetic applications.</title>
        <authorList>
            <person name="Jiang W."/>
        </authorList>
    </citation>
    <scope>NUCLEOTIDE SEQUENCE [LARGE SCALE GENOMIC DNA]</scope>
    <source>
        <strain evidence="22">AG-KIZ</strain>
        <tissue evidence="22">Muscle</tissue>
    </source>
</reference>
<keyword evidence="17" id="KW-0449">Lipoprotein</keyword>
<dbReference type="Gene3D" id="1.20.1730.10">
    <property type="entry name" value="Sodium/glucose cotransporter"/>
    <property type="match status" value="2"/>
</dbReference>
<feature type="binding site" evidence="19">
    <location>
        <position position="50"/>
    </location>
    <ligand>
        <name>Mg(2+)</name>
        <dbReference type="ChEBI" id="CHEBI:18420"/>
    </ligand>
</feature>
<sequence length="726" mass="79844">MGLFDKLAGWLGLKKKEVNVLCLGLDNSGKTTIINQLKPSNAQAQDIVPTIGFSIEKFRTSREGQAIIFVIDSGDKLRMVVAKEELDTLLNHPDIKHRRIPILFFANKMDLRDALSAVKVSQLLCLENIKDKPWHICASDAVKGEGLQEGVDWLQALIHISLTFIDPLTKPALIRFTRDNDFSREKMNIHVEGLVAIVIFYLLILVVGIWAAWKNKNSGVVEGADRSETIMVGGRDIGLFVGAFTMTATWVGGGYINGTAENVYLPGYGLAWAQAPFGYALSLVLGATLSVIIDIDINMSVIISALIAIFYTLVGGLYSVAYTDVVQLFCIFLGLWVSVPFALSNPAVSDIGVTAVKQLHANQTAWLGKIESADKWMWADNFCLLMLGGIPWQVYFQRVLSASSATYAQVLSFLAAFGCIIMAIPSVLIGAIGASTDWNMTTYGPIPPMQRDQSDMILPIVLQHLCPAYISFFGLGAVSAAVMSSADSSILSASSMFARNIYQLAFRQSASDREIVWVMRITIFVFGALATAMALLTGTVYGLWYLSSDLVYVIIFPQLICVLFVRGTNTYGAVAGYVFGMILRIGGGEPYLKLPPFIYYPGWTIEEKVHHVTNEVEYLVLQRFPFKTVSMLASFLSNIAVSHLFKYLFESGTLSAKYDFLDAVVAKHSAEIMDKTTLVNKNIIGLNEMAPVKPRLSVTLAATFTRKETLTEEEDSSPESPIHEIK</sequence>
<evidence type="ECO:0000256" key="6">
    <source>
        <dbReference type="ARBA" id="ARBA00022707"/>
    </source>
</evidence>
<keyword evidence="14 21" id="KW-0472">Membrane</keyword>
<keyword evidence="8" id="KW-0769">Symport</keyword>
<dbReference type="InterPro" id="IPR038377">
    <property type="entry name" value="Na/Glc_symporter_sf"/>
</dbReference>
<dbReference type="GO" id="GO:0003924">
    <property type="term" value="F:GTPase activity"/>
    <property type="evidence" value="ECO:0007669"/>
    <property type="project" value="InterPro"/>
</dbReference>
<dbReference type="GO" id="GO:0043204">
    <property type="term" value="C:perikaryon"/>
    <property type="evidence" value="ECO:0007669"/>
    <property type="project" value="TreeGrafter"/>
</dbReference>
<feature type="binding site" evidence="19">
    <location>
        <position position="31"/>
    </location>
    <ligand>
        <name>Mg(2+)</name>
        <dbReference type="ChEBI" id="CHEBI:18420"/>
    </ligand>
</feature>
<keyword evidence="5 21" id="KW-0812">Transmembrane</keyword>
<dbReference type="Pfam" id="PF00025">
    <property type="entry name" value="Arf"/>
    <property type="match status" value="2"/>
</dbReference>
<dbReference type="SMART" id="SM00178">
    <property type="entry name" value="SAR"/>
    <property type="match status" value="1"/>
</dbReference>
<dbReference type="InterPro" id="IPR041839">
    <property type="entry name" value="Arl6"/>
</dbReference>
<dbReference type="PANTHER" id="PTHR45897">
    <property type="entry name" value="HIGH-AFFINITY CHOLINE TRANSPORTER 1"/>
    <property type="match status" value="1"/>
</dbReference>
<keyword evidence="7 18" id="KW-0547">Nucleotide-binding</keyword>
<feature type="transmembrane region" description="Helical" evidence="21">
    <location>
        <begin position="299"/>
        <end position="318"/>
    </location>
</feature>
<dbReference type="SUPFAM" id="SSF52540">
    <property type="entry name" value="P-loop containing nucleoside triphosphate hydrolases"/>
    <property type="match status" value="1"/>
</dbReference>
<dbReference type="EMBL" id="RJVU01049572">
    <property type="protein sequence ID" value="ROL42615.1"/>
    <property type="molecule type" value="Genomic_DNA"/>
</dbReference>
<dbReference type="PROSITE" id="PS51417">
    <property type="entry name" value="ARF"/>
    <property type="match status" value="1"/>
</dbReference>
<keyword evidence="12" id="KW-0406">Ion transport</keyword>
<evidence type="ECO:0000256" key="2">
    <source>
        <dbReference type="ARBA" id="ARBA00006434"/>
    </source>
</evidence>
<evidence type="ECO:0000256" key="19">
    <source>
        <dbReference type="PIRSR" id="PIRSR606689-2"/>
    </source>
</evidence>
<dbReference type="GO" id="GO:0005525">
    <property type="term" value="F:GTP binding"/>
    <property type="evidence" value="ECO:0007669"/>
    <property type="project" value="UniProtKB-KW"/>
</dbReference>
<dbReference type="InterPro" id="IPR001734">
    <property type="entry name" value="Na/solute_symporter"/>
</dbReference>
<dbReference type="InterPro" id="IPR027417">
    <property type="entry name" value="P-loop_NTPase"/>
</dbReference>
<keyword evidence="19" id="KW-0479">Metal-binding</keyword>
<comment type="subcellular location">
    <subcellularLocation>
        <location evidence="1">Membrane</location>
        <topology evidence="1">Multi-pass membrane protein</topology>
    </subcellularLocation>
</comment>
<evidence type="ECO:0000256" key="10">
    <source>
        <dbReference type="ARBA" id="ARBA00022989"/>
    </source>
</evidence>
<organism evidence="22 23">
    <name type="scientific">Anabarilius grahami</name>
    <name type="common">Kanglang fish</name>
    <name type="synonym">Barilius grahami</name>
    <dbReference type="NCBI Taxonomy" id="495550"/>
    <lineage>
        <taxon>Eukaryota</taxon>
        <taxon>Metazoa</taxon>
        <taxon>Chordata</taxon>
        <taxon>Craniata</taxon>
        <taxon>Vertebrata</taxon>
        <taxon>Euteleostomi</taxon>
        <taxon>Actinopterygii</taxon>
        <taxon>Neopterygii</taxon>
        <taxon>Teleostei</taxon>
        <taxon>Ostariophysi</taxon>
        <taxon>Cypriniformes</taxon>
        <taxon>Xenocyprididae</taxon>
        <taxon>Xenocypridinae</taxon>
        <taxon>Xenocypridinae incertae sedis</taxon>
        <taxon>Anabarilius</taxon>
    </lineage>
</organism>
<dbReference type="OrthoDB" id="546820at2759"/>
<accession>A0A3N0Y8R4</accession>
<dbReference type="GO" id="GO:0045202">
    <property type="term" value="C:synapse"/>
    <property type="evidence" value="ECO:0007669"/>
    <property type="project" value="TreeGrafter"/>
</dbReference>
<evidence type="ECO:0000313" key="22">
    <source>
        <dbReference type="EMBL" id="ROL42615.1"/>
    </source>
</evidence>
<dbReference type="SMART" id="SM00177">
    <property type="entry name" value="ARF"/>
    <property type="match status" value="1"/>
</dbReference>
<feature type="binding site" evidence="18">
    <location>
        <begin position="107"/>
        <end position="110"/>
    </location>
    <ligand>
        <name>GTP</name>
        <dbReference type="ChEBI" id="CHEBI:37565"/>
    </ligand>
</feature>
<keyword evidence="16" id="KW-0739">Sodium transport</keyword>
<keyword evidence="15" id="KW-0325">Glycoprotein</keyword>
<dbReference type="PANTHER" id="PTHR45897:SF2">
    <property type="entry name" value="HIGH AFFINITY CHOLINE TRANSPORTER 1"/>
    <property type="match status" value="1"/>
</dbReference>
<dbReference type="Gene3D" id="3.40.50.300">
    <property type="entry name" value="P-loop containing nucleotide triphosphate hydrolases"/>
    <property type="match status" value="2"/>
</dbReference>
<dbReference type="Pfam" id="PF00474">
    <property type="entry name" value="SSF"/>
    <property type="match status" value="1"/>
</dbReference>
<evidence type="ECO:0000256" key="9">
    <source>
        <dbReference type="ARBA" id="ARBA00022979"/>
    </source>
</evidence>
<gene>
    <name evidence="22" type="ORF">DPX16_14022</name>
</gene>
<evidence type="ECO:0000256" key="14">
    <source>
        <dbReference type="ARBA" id="ARBA00023136"/>
    </source>
</evidence>
<comment type="similarity">
    <text evidence="3">Belongs to the small GTPase superfamily. Arf family.</text>
</comment>
<evidence type="ECO:0000256" key="16">
    <source>
        <dbReference type="ARBA" id="ARBA00023201"/>
    </source>
</evidence>
<evidence type="ECO:0000256" key="21">
    <source>
        <dbReference type="SAM" id="Phobius"/>
    </source>
</evidence>
<feature type="transmembrane region" description="Helical" evidence="21">
    <location>
        <begin position="543"/>
        <end position="565"/>
    </location>
</feature>
<proteinExistence type="inferred from homology"/>
<evidence type="ECO:0000313" key="23">
    <source>
        <dbReference type="Proteomes" id="UP000281406"/>
    </source>
</evidence>
<dbReference type="GO" id="GO:0030425">
    <property type="term" value="C:dendrite"/>
    <property type="evidence" value="ECO:0007669"/>
    <property type="project" value="TreeGrafter"/>
</dbReference>
<dbReference type="InterPro" id="IPR052244">
    <property type="entry name" value="Choline_transporter"/>
</dbReference>
<feature type="transmembrane region" description="Helical" evidence="21">
    <location>
        <begin position="237"/>
        <end position="256"/>
    </location>
</feature>
<evidence type="ECO:0000256" key="1">
    <source>
        <dbReference type="ARBA" id="ARBA00004141"/>
    </source>
</evidence>
<feature type="transmembrane region" description="Helical" evidence="21">
    <location>
        <begin position="517"/>
        <end position="537"/>
    </location>
</feature>
<keyword evidence="10 21" id="KW-1133">Transmembrane helix</keyword>
<feature type="transmembrane region" description="Helical" evidence="21">
    <location>
        <begin position="570"/>
        <end position="587"/>
    </location>
</feature>
<protein>
    <submittedName>
        <fullName evidence="22">High affinity choline transporter 1</fullName>
    </submittedName>
</protein>
<dbReference type="GO" id="GO:0005886">
    <property type="term" value="C:plasma membrane"/>
    <property type="evidence" value="ECO:0007669"/>
    <property type="project" value="TreeGrafter"/>
</dbReference>
<dbReference type="Proteomes" id="UP000281406">
    <property type="component" value="Unassembled WGS sequence"/>
</dbReference>
<dbReference type="AlphaFoldDB" id="A0A3N0Y8R4"/>
<evidence type="ECO:0000256" key="12">
    <source>
        <dbReference type="ARBA" id="ARBA00023065"/>
    </source>
</evidence>
<dbReference type="GO" id="GO:0030424">
    <property type="term" value="C:axon"/>
    <property type="evidence" value="ECO:0007669"/>
    <property type="project" value="TreeGrafter"/>
</dbReference>
<dbReference type="InterPro" id="IPR006689">
    <property type="entry name" value="Small_GTPase_ARF/SAR"/>
</dbReference>
<dbReference type="CDD" id="cd11474">
    <property type="entry name" value="SLC5sbd_CHT"/>
    <property type="match status" value="1"/>
</dbReference>
<keyword evidence="9" id="KW-0530">Neurotransmitter biosynthesis</keyword>
<feature type="transmembrane region" description="Helical" evidence="21">
    <location>
        <begin position="268"/>
        <end position="293"/>
    </location>
</feature>
<keyword evidence="11" id="KW-0915">Sodium</keyword>
<keyword evidence="23" id="KW-1185">Reference proteome</keyword>
<comment type="similarity">
    <text evidence="2 20">Belongs to the sodium:solute symporter (SSF) (TC 2.A.21) family.</text>
</comment>
<keyword evidence="4" id="KW-0813">Transport</keyword>
<keyword evidence="6" id="KW-0519">Myristate</keyword>
<dbReference type="GO" id="GO:0008292">
    <property type="term" value="P:acetylcholine biosynthetic process"/>
    <property type="evidence" value="ECO:0007669"/>
    <property type="project" value="TreeGrafter"/>
</dbReference>
<evidence type="ECO:0000256" key="18">
    <source>
        <dbReference type="PIRSR" id="PIRSR606689-1"/>
    </source>
</evidence>
<keyword evidence="19" id="KW-0460">Magnesium</keyword>